<sequence>MKTRVMLPQHVEYRCRFAHIARFVGAQAAAYSNIAYDEFGRGTHRLWKNKSAMIQHIIHNLSARAVQHKLVKDIKMDETPTGEEAPGISPAKRPIVLGVVDISGLKRSASNRKRRWDQPPCDDSEDIPTKILATDDEKESDEKAESKADCSVGLVPLDSQISDPSSSHADLNPLEEVVPSNVLGTNIDPQTAEEPTIADGIRRNRFDDKAEEARDFRDGKLDAEILLESVLPSDSSKSSTAITDYSEPLSNVAKGEIRFLTSQLSSPLENKELVNESKKAEPSDDTPDSLAQNSSAREPAFSKNSPPVSGGKSEHKIEDATLHLDDVLNVTKSDASTEKAKKPIENSVTLEAIPKDDTTNQDERSNSRSIEQNSQEMVDFEDWGTLKQGTSFMPVSKADDPFDSKCSLDMSLPMPGDDTSEIAQSKDVTMHFASLRSEDNVQKEEEATANEDALKLANPELTNAMKQFEEQAKMDTNTMDMLDSLVRRSSMEQSETVVEEDSLINEINLLPDREDEDTKQSDQGEDSTKPVTTSDSDNRTRLSDIPVSVPDKSRTTDGSSNGGESETEAALGSTPVQKCPIISDVESASKHSLQEQSHFGKTESQAQIEDDLSQGGEEETKAPSVTSANILEVIFGSEQKDDYAALESADSDSESKAVSVISDSRAVHSPEDGKTKSPVMASVDMQVDEDNENDEIFANAHEEPINGSPLQLADEQVQNADTEIVTVDPTAAISGEESNNDVYEIPSRDRSPITIELSDSTGDQIMVMTEASEKRIDIGATGVSDEDIDFESALDDELSFADNVLPSASSVKDLIVEEMEVDDDEEPEKKSVEEPPKEESVKSSPKLRLKITKESAEIIRDDDTIREPVDEPDREVIPRRLEVKPANSPKSLSAKEPHVPVLVIKKTSVAI</sequence>
<feature type="compositionally biased region" description="Basic and acidic residues" evidence="1">
    <location>
        <begin position="827"/>
        <end position="841"/>
    </location>
</feature>
<feature type="compositionally biased region" description="Polar residues" evidence="1">
    <location>
        <begin position="289"/>
        <end position="307"/>
    </location>
</feature>
<feature type="compositionally biased region" description="Basic and acidic residues" evidence="1">
    <location>
        <begin position="516"/>
        <end position="528"/>
    </location>
</feature>
<organism evidence="2 3">
    <name type="scientific">Nesidiocoris tenuis</name>
    <dbReference type="NCBI Taxonomy" id="355587"/>
    <lineage>
        <taxon>Eukaryota</taxon>
        <taxon>Metazoa</taxon>
        <taxon>Ecdysozoa</taxon>
        <taxon>Arthropoda</taxon>
        <taxon>Hexapoda</taxon>
        <taxon>Insecta</taxon>
        <taxon>Pterygota</taxon>
        <taxon>Neoptera</taxon>
        <taxon>Paraneoptera</taxon>
        <taxon>Hemiptera</taxon>
        <taxon>Heteroptera</taxon>
        <taxon>Panheteroptera</taxon>
        <taxon>Cimicomorpha</taxon>
        <taxon>Miridae</taxon>
        <taxon>Dicyphina</taxon>
        <taxon>Nesidiocoris</taxon>
    </lineage>
</organism>
<feature type="region of interest" description="Disordered" evidence="1">
    <location>
        <begin position="483"/>
        <end position="628"/>
    </location>
</feature>
<evidence type="ECO:0000313" key="3">
    <source>
        <dbReference type="Proteomes" id="UP000479000"/>
    </source>
</evidence>
<feature type="region of interest" description="Disordered" evidence="1">
    <location>
        <begin position="109"/>
        <end position="148"/>
    </location>
</feature>
<feature type="region of interest" description="Disordered" evidence="1">
    <location>
        <begin position="859"/>
        <end position="895"/>
    </location>
</feature>
<feature type="compositionally biased region" description="Basic and acidic residues" evidence="1">
    <location>
        <begin position="312"/>
        <end position="326"/>
    </location>
</feature>
<dbReference type="EMBL" id="CADCXU010030959">
    <property type="protein sequence ID" value="CAB0017207.1"/>
    <property type="molecule type" value="Genomic_DNA"/>
</dbReference>
<reference evidence="2 3" key="1">
    <citation type="submission" date="2020-02" db="EMBL/GenBank/DDBJ databases">
        <authorList>
            <person name="Ferguson B K."/>
        </authorList>
    </citation>
    <scope>NUCLEOTIDE SEQUENCE [LARGE SCALE GENOMIC DNA]</scope>
</reference>
<accession>A0A6H5HIJ4</accession>
<evidence type="ECO:0000256" key="1">
    <source>
        <dbReference type="SAM" id="MobiDB-lite"/>
    </source>
</evidence>
<proteinExistence type="predicted"/>
<feature type="compositionally biased region" description="Basic and acidic residues" evidence="1">
    <location>
        <begin position="335"/>
        <end position="344"/>
    </location>
</feature>
<keyword evidence="3" id="KW-1185">Reference proteome</keyword>
<dbReference type="AlphaFoldDB" id="A0A6H5HIJ4"/>
<feature type="compositionally biased region" description="Polar residues" evidence="1">
    <location>
        <begin position="232"/>
        <end position="243"/>
    </location>
</feature>
<protein>
    <submittedName>
        <fullName evidence="2">Uncharacterized protein</fullName>
    </submittedName>
</protein>
<feature type="region of interest" description="Disordered" evidence="1">
    <location>
        <begin position="731"/>
        <end position="755"/>
    </location>
</feature>
<feature type="compositionally biased region" description="Basic and acidic residues" evidence="1">
    <location>
        <begin position="353"/>
        <end position="366"/>
    </location>
</feature>
<feature type="region of interest" description="Disordered" evidence="1">
    <location>
        <begin position="228"/>
        <end position="248"/>
    </location>
</feature>
<feature type="compositionally biased region" description="Basic and acidic residues" evidence="1">
    <location>
        <begin position="587"/>
        <end position="601"/>
    </location>
</feature>
<feature type="region of interest" description="Disordered" evidence="1">
    <location>
        <begin position="819"/>
        <end position="847"/>
    </location>
</feature>
<feature type="region of interest" description="Disordered" evidence="1">
    <location>
        <begin position="643"/>
        <end position="679"/>
    </location>
</feature>
<dbReference type="Proteomes" id="UP000479000">
    <property type="component" value="Unassembled WGS sequence"/>
</dbReference>
<feature type="compositionally biased region" description="Basic and acidic residues" evidence="1">
    <location>
        <begin position="665"/>
        <end position="675"/>
    </location>
</feature>
<evidence type="ECO:0000313" key="2">
    <source>
        <dbReference type="EMBL" id="CAB0017207.1"/>
    </source>
</evidence>
<feature type="compositionally biased region" description="Basic and acidic residues" evidence="1">
    <location>
        <begin position="859"/>
        <end position="883"/>
    </location>
</feature>
<gene>
    <name evidence="2" type="ORF">NTEN_LOCUS21249</name>
</gene>
<feature type="compositionally biased region" description="Polar residues" evidence="1">
    <location>
        <begin position="367"/>
        <end position="376"/>
    </location>
</feature>
<feature type="region of interest" description="Disordered" evidence="1">
    <location>
        <begin position="263"/>
        <end position="379"/>
    </location>
</feature>
<name>A0A6H5HIJ4_9HEMI</name>
<feature type="compositionally biased region" description="Basic and acidic residues" evidence="1">
    <location>
        <begin position="269"/>
        <end position="282"/>
    </location>
</feature>